<organism evidence="2 3">
    <name type="scientific">Halomonas salina</name>
    <dbReference type="NCBI Taxonomy" id="42565"/>
    <lineage>
        <taxon>Bacteria</taxon>
        <taxon>Pseudomonadati</taxon>
        <taxon>Pseudomonadota</taxon>
        <taxon>Gammaproteobacteria</taxon>
        <taxon>Oceanospirillales</taxon>
        <taxon>Halomonadaceae</taxon>
        <taxon>Halomonas</taxon>
    </lineage>
</organism>
<comment type="caution">
    <text evidence="2">The sequence shown here is derived from an EMBL/GenBank/DDBJ whole genome shotgun (WGS) entry which is preliminary data.</text>
</comment>
<keyword evidence="2" id="KW-0540">Nuclease</keyword>
<keyword evidence="3" id="KW-1185">Reference proteome</keyword>
<sequence>MSTPWSDEELKASVEVYVEMLNKQRRGEGVIKARYYRTLEKRFGRTAKAFEYRAQNISYVYALQGRAWVRGLKPAGNVGVKIVARLEALIAEVEGQQPSSSATFATEVNERRSLYRDNALTPPAGRQSPSKISVSATVYERDPDVVAWVLTQADGVCECCDSPAPFTREDGSLFLEVHHLKRLADGGPDIVENAIGLCPNCHRELHAGLGKHELAARLIDKIERLNAY</sequence>
<protein>
    <submittedName>
        <fullName evidence="2">HNH endonuclease</fullName>
    </submittedName>
</protein>
<dbReference type="Pfam" id="PF01844">
    <property type="entry name" value="HNH"/>
    <property type="match status" value="1"/>
</dbReference>
<dbReference type="InterPro" id="IPR003615">
    <property type="entry name" value="HNH_nuc"/>
</dbReference>
<dbReference type="SMART" id="SM00507">
    <property type="entry name" value="HNHc"/>
    <property type="match status" value="1"/>
</dbReference>
<dbReference type="CDD" id="cd00085">
    <property type="entry name" value="HNHc"/>
    <property type="match status" value="1"/>
</dbReference>
<evidence type="ECO:0000259" key="1">
    <source>
        <dbReference type="SMART" id="SM00507"/>
    </source>
</evidence>
<proteinExistence type="predicted"/>
<evidence type="ECO:0000313" key="3">
    <source>
        <dbReference type="Proteomes" id="UP000029721"/>
    </source>
</evidence>
<dbReference type="RefSeq" id="WP_052052437.1">
    <property type="nucleotide sequence ID" value="NZ_JOKD01000019.1"/>
</dbReference>
<feature type="domain" description="HNH nuclease" evidence="1">
    <location>
        <begin position="144"/>
        <end position="203"/>
    </location>
</feature>
<accession>A0ABR4WU79</accession>
<reference evidence="2 3" key="1">
    <citation type="submission" date="2014-06" db="EMBL/GenBank/DDBJ databases">
        <title>Draft genome sequence of an extremely salt tolerant bacteria Halomonas salina/CIFRI 1.</title>
        <authorList>
            <person name="Behera B.D."/>
            <person name="Meena D.K."/>
            <person name="Das P."/>
            <person name="Maharana J."/>
            <person name="Paria P."/>
            <person name="Sharma A.P."/>
            <person name="Shamsudheen K.V."/>
            <person name="Rijit J."/>
            <person name="Dixit V."/>
            <person name="Verma A."/>
            <person name="Scaria V."/>
            <person name="Sivasubbu S."/>
        </authorList>
    </citation>
    <scope>NUCLEOTIDE SEQUENCE [LARGE SCALE GENOMIC DNA]</scope>
    <source>
        <strain evidence="2 3">CIFRI 1</strain>
    </source>
</reference>
<dbReference type="EMBL" id="JOKD01000019">
    <property type="protein sequence ID" value="KGE78298.1"/>
    <property type="molecule type" value="Genomic_DNA"/>
</dbReference>
<keyword evidence="2" id="KW-0378">Hydrolase</keyword>
<dbReference type="GO" id="GO:0004519">
    <property type="term" value="F:endonuclease activity"/>
    <property type="evidence" value="ECO:0007669"/>
    <property type="project" value="UniProtKB-KW"/>
</dbReference>
<gene>
    <name evidence="2" type="ORF">FP66_04115</name>
</gene>
<name>A0ABR4WU79_9GAMM</name>
<evidence type="ECO:0000313" key="2">
    <source>
        <dbReference type="EMBL" id="KGE78298.1"/>
    </source>
</evidence>
<dbReference type="InterPro" id="IPR002711">
    <property type="entry name" value="HNH"/>
</dbReference>
<dbReference type="Proteomes" id="UP000029721">
    <property type="component" value="Unassembled WGS sequence"/>
</dbReference>
<dbReference type="Gene3D" id="1.10.30.50">
    <property type="match status" value="1"/>
</dbReference>
<keyword evidence="2" id="KW-0255">Endonuclease</keyword>